<organism evidence="2 3">
    <name type="scientific">Synaphobranchus kaupii</name>
    <name type="common">Kaup's arrowtooth eel</name>
    <dbReference type="NCBI Taxonomy" id="118154"/>
    <lineage>
        <taxon>Eukaryota</taxon>
        <taxon>Metazoa</taxon>
        <taxon>Chordata</taxon>
        <taxon>Craniata</taxon>
        <taxon>Vertebrata</taxon>
        <taxon>Euteleostomi</taxon>
        <taxon>Actinopterygii</taxon>
        <taxon>Neopterygii</taxon>
        <taxon>Teleostei</taxon>
        <taxon>Anguilliformes</taxon>
        <taxon>Synaphobranchidae</taxon>
        <taxon>Synaphobranchus</taxon>
    </lineage>
</organism>
<evidence type="ECO:0000313" key="3">
    <source>
        <dbReference type="Proteomes" id="UP001152622"/>
    </source>
</evidence>
<comment type="caution">
    <text evidence="2">The sequence shown here is derived from an EMBL/GenBank/DDBJ whole genome shotgun (WGS) entry which is preliminary data.</text>
</comment>
<keyword evidence="3" id="KW-1185">Reference proteome</keyword>
<dbReference type="Proteomes" id="UP001152622">
    <property type="component" value="Chromosome 10"/>
</dbReference>
<dbReference type="EMBL" id="JAINUF010000010">
    <property type="protein sequence ID" value="KAJ8348674.1"/>
    <property type="molecule type" value="Genomic_DNA"/>
</dbReference>
<dbReference type="AlphaFoldDB" id="A0A9Q1IQR0"/>
<accession>A0A9Q1IQR0</accession>
<protein>
    <submittedName>
        <fullName evidence="2">Uncharacterized protein</fullName>
    </submittedName>
</protein>
<feature type="region of interest" description="Disordered" evidence="1">
    <location>
        <begin position="160"/>
        <end position="204"/>
    </location>
</feature>
<evidence type="ECO:0000256" key="1">
    <source>
        <dbReference type="SAM" id="MobiDB-lite"/>
    </source>
</evidence>
<name>A0A9Q1IQR0_SYNKA</name>
<gene>
    <name evidence="2" type="ORF">SKAU_G00272630</name>
</gene>
<reference evidence="2" key="1">
    <citation type="journal article" date="2023" name="Science">
        <title>Genome structures resolve the early diversification of teleost fishes.</title>
        <authorList>
            <person name="Parey E."/>
            <person name="Louis A."/>
            <person name="Montfort J."/>
            <person name="Bouchez O."/>
            <person name="Roques C."/>
            <person name="Iampietro C."/>
            <person name="Lluch J."/>
            <person name="Castinel A."/>
            <person name="Donnadieu C."/>
            <person name="Desvignes T."/>
            <person name="Floi Bucao C."/>
            <person name="Jouanno E."/>
            <person name="Wen M."/>
            <person name="Mejri S."/>
            <person name="Dirks R."/>
            <person name="Jansen H."/>
            <person name="Henkel C."/>
            <person name="Chen W.J."/>
            <person name="Zahm M."/>
            <person name="Cabau C."/>
            <person name="Klopp C."/>
            <person name="Thompson A.W."/>
            <person name="Robinson-Rechavi M."/>
            <person name="Braasch I."/>
            <person name="Lecointre G."/>
            <person name="Bobe J."/>
            <person name="Postlethwait J.H."/>
            <person name="Berthelot C."/>
            <person name="Roest Crollius H."/>
            <person name="Guiguen Y."/>
        </authorList>
    </citation>
    <scope>NUCLEOTIDE SEQUENCE</scope>
    <source>
        <strain evidence="2">WJC10195</strain>
    </source>
</reference>
<evidence type="ECO:0000313" key="2">
    <source>
        <dbReference type="EMBL" id="KAJ8348674.1"/>
    </source>
</evidence>
<proteinExistence type="predicted"/>
<sequence>MCCRVINSKASGKAANGAASVSSGAWLPLLPAGRGTCAVSWERAVRGQGSIRTAWAYEPRLALQHGHLHCQSQRAIQGSSTLLAEVVPEVAVGRRGRGRGAVLVQRPDPAYPPPPQPPPWIERTQGEGAVTGGDPRCAEARPLNFIITLSCPRRLFTASPLSARGRCGGGPSGAEARESEGDGDGPSPVTLTAGRYKNSSGGGG</sequence>